<proteinExistence type="predicted"/>
<dbReference type="NCBIfam" id="TIGR01003">
    <property type="entry name" value="PTS_HPr_family"/>
    <property type="match status" value="1"/>
</dbReference>
<dbReference type="PRINTS" id="PR00107">
    <property type="entry name" value="PHOSPHOCPHPR"/>
</dbReference>
<dbReference type="PANTHER" id="PTHR33705">
    <property type="entry name" value="PHOSPHOCARRIER PROTEIN HPR"/>
    <property type="match status" value="1"/>
</dbReference>
<dbReference type="AlphaFoldDB" id="A0A6I8LPP1"/>
<keyword evidence="5" id="KW-0808">Transferase</keyword>
<reference evidence="5 6" key="1">
    <citation type="submission" date="2019-09" db="EMBL/GenBank/DDBJ databases">
        <authorList>
            <person name="Leyn A S."/>
        </authorList>
    </citation>
    <scope>NUCLEOTIDE SEQUENCE [LARGE SCALE GENOMIC DNA]</scope>
    <source>
        <strain evidence="5">AA231_1</strain>
    </source>
</reference>
<dbReference type="Proteomes" id="UP000399805">
    <property type="component" value="Unassembled WGS sequence"/>
</dbReference>
<evidence type="ECO:0000256" key="1">
    <source>
        <dbReference type="ARBA" id="ARBA00004496"/>
    </source>
</evidence>
<dbReference type="SUPFAM" id="SSF55594">
    <property type="entry name" value="HPr-like"/>
    <property type="match status" value="1"/>
</dbReference>
<gene>
    <name evidence="5" type="ORF">AA23TX_03894</name>
</gene>
<dbReference type="Gene3D" id="3.30.1340.10">
    <property type="entry name" value="HPr-like"/>
    <property type="match status" value="1"/>
</dbReference>
<evidence type="ECO:0000313" key="6">
    <source>
        <dbReference type="Proteomes" id="UP000399805"/>
    </source>
</evidence>
<accession>A0A6I8LPP1</accession>
<sequence>MKESTVYQRRTLVASTVGLHARPAGLVARAAAGQAAKVRIAKITGGVAGDPVDAASVLGLMTLGAGHGDEVELTADGDSARESVDALAELIAQDLDA</sequence>
<dbReference type="GO" id="GO:0009401">
    <property type="term" value="P:phosphoenolpyruvate-dependent sugar phosphotransferase system"/>
    <property type="evidence" value="ECO:0007669"/>
    <property type="project" value="UniProtKB-KW"/>
</dbReference>
<feature type="domain" description="HPr" evidence="4">
    <location>
        <begin position="6"/>
        <end position="97"/>
    </location>
</feature>
<evidence type="ECO:0000313" key="5">
    <source>
        <dbReference type="EMBL" id="VVJ18873.1"/>
    </source>
</evidence>
<organism evidence="5 6">
    <name type="scientific">Amycolatopsis camponoti</name>
    <dbReference type="NCBI Taxonomy" id="2606593"/>
    <lineage>
        <taxon>Bacteria</taxon>
        <taxon>Bacillati</taxon>
        <taxon>Actinomycetota</taxon>
        <taxon>Actinomycetes</taxon>
        <taxon>Pseudonocardiales</taxon>
        <taxon>Pseudonocardiaceae</taxon>
        <taxon>Amycolatopsis</taxon>
    </lineage>
</organism>
<dbReference type="GO" id="GO:0016740">
    <property type="term" value="F:transferase activity"/>
    <property type="evidence" value="ECO:0007669"/>
    <property type="project" value="UniProtKB-KW"/>
</dbReference>
<evidence type="ECO:0000256" key="2">
    <source>
        <dbReference type="ARBA" id="ARBA00022490"/>
    </source>
</evidence>
<protein>
    <submittedName>
        <fullName evidence="5">Phosphotransferase system</fullName>
    </submittedName>
</protein>
<dbReference type="PANTHER" id="PTHR33705:SF2">
    <property type="entry name" value="PHOSPHOCARRIER PROTEIN NPR"/>
    <property type="match status" value="1"/>
</dbReference>
<dbReference type="InterPro" id="IPR050399">
    <property type="entry name" value="HPr"/>
</dbReference>
<name>A0A6I8LPP1_9PSEU</name>
<keyword evidence="2" id="KW-0963">Cytoplasm</keyword>
<dbReference type="InterPro" id="IPR035895">
    <property type="entry name" value="HPr-like_sf"/>
</dbReference>
<evidence type="ECO:0000256" key="3">
    <source>
        <dbReference type="ARBA" id="ARBA00022683"/>
    </source>
</evidence>
<comment type="subcellular location">
    <subcellularLocation>
        <location evidence="1">Cytoplasm</location>
    </subcellularLocation>
</comment>
<dbReference type="CDD" id="cd00367">
    <property type="entry name" value="PTS-HPr_like"/>
    <property type="match status" value="1"/>
</dbReference>
<dbReference type="EMBL" id="CABVGP010000001">
    <property type="protein sequence ID" value="VVJ18873.1"/>
    <property type="molecule type" value="Genomic_DNA"/>
</dbReference>
<keyword evidence="3" id="KW-0598">Phosphotransferase system</keyword>
<dbReference type="GO" id="GO:0005737">
    <property type="term" value="C:cytoplasm"/>
    <property type="evidence" value="ECO:0007669"/>
    <property type="project" value="UniProtKB-SubCell"/>
</dbReference>
<dbReference type="InterPro" id="IPR000032">
    <property type="entry name" value="HPr-like"/>
</dbReference>
<evidence type="ECO:0000259" key="4">
    <source>
        <dbReference type="PROSITE" id="PS51350"/>
    </source>
</evidence>
<keyword evidence="6" id="KW-1185">Reference proteome</keyword>
<dbReference type="Pfam" id="PF00381">
    <property type="entry name" value="PTS-HPr"/>
    <property type="match status" value="1"/>
</dbReference>
<dbReference type="PROSITE" id="PS51350">
    <property type="entry name" value="PTS_HPR_DOM"/>
    <property type="match status" value="1"/>
</dbReference>